<keyword evidence="16" id="KW-1185">Reference proteome</keyword>
<dbReference type="EMBL" id="JACRUO010000003">
    <property type="protein sequence ID" value="MBD3690243.1"/>
    <property type="molecule type" value="Genomic_DNA"/>
</dbReference>
<evidence type="ECO:0000256" key="2">
    <source>
        <dbReference type="ARBA" id="ARBA00022598"/>
    </source>
</evidence>
<evidence type="ECO:0000313" key="16">
    <source>
        <dbReference type="Proteomes" id="UP000627538"/>
    </source>
</evidence>
<keyword evidence="3 10" id="KW-0132">Cell division</keyword>
<evidence type="ECO:0000256" key="3">
    <source>
        <dbReference type="ARBA" id="ARBA00022618"/>
    </source>
</evidence>
<sequence length="461" mass="47575">MQTHWRLSEIAEAVGGQLVGDDVCVTGPIVTDSREVGAGSLYIAREGENVDGHRFLPQAATGGAVAAVVSDAQAATDAGLPAVVVADPTLALGDLARAHLERLRATGPRSVIAITGSAGKTTTKDLLRQVLDRVAVTVAPRLSYNNEVGMPLTVLSAGPDTRYLVLEMGASGVGHIAYLTQIAAPDVAVELIIGQAHLGGFGSVEALSEAKAELVDGLVPGGTAVLNADDPRAAAMASRAEHVVTFGRVQDADVRATNVSLDALRPCFTLTWRGASAPVRLQLVGDHHVTNALAAAAAALSVGVDLDTIAAALSEARPLSPHRMAVSELTGGAILIDDSYNANPDSLRAGLDALCEMSRTRCGRSLAVIGEMRELGDESRRLHAECGEYARSLGITHTVSLGGYADDFAAAAGSHSRADSLEDAVAFIREWAHAGDVVLVKGSNASGACRVADAVSEEEPR</sequence>
<dbReference type="UniPathway" id="UPA00219"/>
<dbReference type="Pfam" id="PF08245">
    <property type="entry name" value="Mur_ligase_M"/>
    <property type="match status" value="1"/>
</dbReference>
<gene>
    <name evidence="10" type="primary">murF</name>
    <name evidence="15" type="ORF">H8R10_08400</name>
</gene>
<comment type="caution">
    <text evidence="15">The sequence shown here is derived from an EMBL/GenBank/DDBJ whole genome shotgun (WGS) entry which is preliminary data.</text>
</comment>
<protein>
    <recommendedName>
        <fullName evidence="10 11">UDP-N-acetylmuramoyl-tripeptide--D-alanyl-D-alanine ligase</fullName>
        <ecNumber evidence="10 11">6.3.2.10</ecNumber>
    </recommendedName>
    <alternativeName>
        <fullName evidence="10">D-alanyl-D-alanine-adding enzyme</fullName>
    </alternativeName>
</protein>
<dbReference type="NCBIfam" id="TIGR01143">
    <property type="entry name" value="murF"/>
    <property type="match status" value="1"/>
</dbReference>
<keyword evidence="6 10" id="KW-0133">Cell shape</keyword>
<evidence type="ECO:0000256" key="4">
    <source>
        <dbReference type="ARBA" id="ARBA00022741"/>
    </source>
</evidence>
<dbReference type="SUPFAM" id="SSF63418">
    <property type="entry name" value="MurE/MurF N-terminal domain"/>
    <property type="match status" value="1"/>
</dbReference>
<comment type="function">
    <text evidence="10 11">Involved in cell wall formation. Catalyzes the final step in the synthesis of UDP-N-acetylmuramoyl-pentapeptide, the precursor of murein.</text>
</comment>
<evidence type="ECO:0000256" key="10">
    <source>
        <dbReference type="HAMAP-Rule" id="MF_02019"/>
    </source>
</evidence>
<dbReference type="InterPro" id="IPR036615">
    <property type="entry name" value="Mur_ligase_C_dom_sf"/>
</dbReference>
<name>A0A8I0GEZ3_9ACTO</name>
<evidence type="ECO:0000259" key="13">
    <source>
        <dbReference type="Pfam" id="PF02875"/>
    </source>
</evidence>
<dbReference type="Proteomes" id="UP000627538">
    <property type="component" value="Unassembled WGS sequence"/>
</dbReference>
<dbReference type="GO" id="GO:0051301">
    <property type="term" value="P:cell division"/>
    <property type="evidence" value="ECO:0007669"/>
    <property type="project" value="UniProtKB-KW"/>
</dbReference>
<feature type="binding site" evidence="10">
    <location>
        <begin position="116"/>
        <end position="122"/>
    </location>
    <ligand>
        <name>ATP</name>
        <dbReference type="ChEBI" id="CHEBI:30616"/>
    </ligand>
</feature>
<evidence type="ECO:0000256" key="1">
    <source>
        <dbReference type="ARBA" id="ARBA00022490"/>
    </source>
</evidence>
<dbReference type="HAMAP" id="MF_02019">
    <property type="entry name" value="MurF"/>
    <property type="match status" value="1"/>
</dbReference>
<dbReference type="PANTHER" id="PTHR43024:SF1">
    <property type="entry name" value="UDP-N-ACETYLMURAMOYL-TRIPEPTIDE--D-ALANYL-D-ALANINE LIGASE"/>
    <property type="match status" value="1"/>
</dbReference>
<keyword evidence="2 10" id="KW-0436">Ligase</keyword>
<feature type="domain" description="Mur ligase N-terminal catalytic" evidence="12">
    <location>
        <begin position="29"/>
        <end position="98"/>
    </location>
</feature>
<evidence type="ECO:0000259" key="14">
    <source>
        <dbReference type="Pfam" id="PF08245"/>
    </source>
</evidence>
<keyword evidence="4 10" id="KW-0547">Nucleotide-binding</keyword>
<dbReference type="GO" id="GO:0047480">
    <property type="term" value="F:UDP-N-acetylmuramoyl-tripeptide-D-alanyl-D-alanine ligase activity"/>
    <property type="evidence" value="ECO:0007669"/>
    <property type="project" value="UniProtKB-UniRule"/>
</dbReference>
<dbReference type="EC" id="6.3.2.10" evidence="10 11"/>
<evidence type="ECO:0000256" key="5">
    <source>
        <dbReference type="ARBA" id="ARBA00022840"/>
    </source>
</evidence>
<keyword evidence="1 10" id="KW-0963">Cytoplasm</keyword>
<dbReference type="GO" id="GO:0071555">
    <property type="term" value="P:cell wall organization"/>
    <property type="evidence" value="ECO:0007669"/>
    <property type="project" value="UniProtKB-KW"/>
</dbReference>
<dbReference type="PANTHER" id="PTHR43024">
    <property type="entry name" value="UDP-N-ACETYLMURAMOYL-TRIPEPTIDE--D-ALANYL-D-ALANINE LIGASE"/>
    <property type="match status" value="1"/>
</dbReference>
<dbReference type="SUPFAM" id="SSF53623">
    <property type="entry name" value="MurD-like peptide ligases, catalytic domain"/>
    <property type="match status" value="1"/>
</dbReference>
<dbReference type="Gene3D" id="3.90.190.20">
    <property type="entry name" value="Mur ligase, C-terminal domain"/>
    <property type="match status" value="1"/>
</dbReference>
<evidence type="ECO:0000256" key="6">
    <source>
        <dbReference type="ARBA" id="ARBA00022960"/>
    </source>
</evidence>
<dbReference type="InterPro" id="IPR004101">
    <property type="entry name" value="Mur_ligase_C"/>
</dbReference>
<evidence type="ECO:0000256" key="8">
    <source>
        <dbReference type="ARBA" id="ARBA00023306"/>
    </source>
</evidence>
<dbReference type="InterPro" id="IPR035911">
    <property type="entry name" value="MurE/MurF_N"/>
</dbReference>
<dbReference type="GO" id="GO:0005737">
    <property type="term" value="C:cytoplasm"/>
    <property type="evidence" value="ECO:0007669"/>
    <property type="project" value="UniProtKB-SubCell"/>
</dbReference>
<keyword evidence="8 10" id="KW-0131">Cell cycle</keyword>
<dbReference type="SUPFAM" id="SSF53244">
    <property type="entry name" value="MurD-like peptide ligases, peptide-binding domain"/>
    <property type="match status" value="1"/>
</dbReference>
<evidence type="ECO:0000259" key="12">
    <source>
        <dbReference type="Pfam" id="PF01225"/>
    </source>
</evidence>
<evidence type="ECO:0000256" key="7">
    <source>
        <dbReference type="ARBA" id="ARBA00022984"/>
    </source>
</evidence>
<dbReference type="AlphaFoldDB" id="A0A8I0GEZ3"/>
<dbReference type="GO" id="GO:0008360">
    <property type="term" value="P:regulation of cell shape"/>
    <property type="evidence" value="ECO:0007669"/>
    <property type="project" value="UniProtKB-KW"/>
</dbReference>
<accession>A0A8I0GEZ3</accession>
<keyword evidence="7 10" id="KW-0573">Peptidoglycan synthesis</keyword>
<keyword evidence="5 10" id="KW-0067">ATP-binding</keyword>
<dbReference type="GO" id="GO:0009252">
    <property type="term" value="P:peptidoglycan biosynthetic process"/>
    <property type="evidence" value="ECO:0007669"/>
    <property type="project" value="UniProtKB-UniRule"/>
</dbReference>
<evidence type="ECO:0000256" key="9">
    <source>
        <dbReference type="ARBA" id="ARBA00023316"/>
    </source>
</evidence>
<proteinExistence type="inferred from homology"/>
<evidence type="ECO:0000256" key="11">
    <source>
        <dbReference type="RuleBase" id="RU004136"/>
    </source>
</evidence>
<dbReference type="InterPro" id="IPR005863">
    <property type="entry name" value="UDP-N-AcMur_synth"/>
</dbReference>
<keyword evidence="9 10" id="KW-0961">Cell wall biogenesis/degradation</keyword>
<feature type="domain" description="Mur ligase C-terminal" evidence="13">
    <location>
        <begin position="322"/>
        <end position="443"/>
    </location>
</feature>
<evidence type="ECO:0000313" key="15">
    <source>
        <dbReference type="EMBL" id="MBD3690243.1"/>
    </source>
</evidence>
<dbReference type="Pfam" id="PF02875">
    <property type="entry name" value="Mur_ligase_C"/>
    <property type="match status" value="1"/>
</dbReference>
<feature type="domain" description="Mur ligase central" evidence="14">
    <location>
        <begin position="114"/>
        <end position="299"/>
    </location>
</feature>
<comment type="catalytic activity">
    <reaction evidence="10 11">
        <text>D-alanyl-D-alanine + UDP-N-acetyl-alpha-D-muramoyl-L-alanyl-gamma-D-glutamyl-meso-2,6-diaminopimelate + ATP = UDP-N-acetyl-alpha-D-muramoyl-L-alanyl-gamma-D-glutamyl-meso-2,6-diaminopimeloyl-D-alanyl-D-alanine + ADP + phosphate + H(+)</text>
        <dbReference type="Rhea" id="RHEA:28374"/>
        <dbReference type="ChEBI" id="CHEBI:15378"/>
        <dbReference type="ChEBI" id="CHEBI:30616"/>
        <dbReference type="ChEBI" id="CHEBI:43474"/>
        <dbReference type="ChEBI" id="CHEBI:57822"/>
        <dbReference type="ChEBI" id="CHEBI:61386"/>
        <dbReference type="ChEBI" id="CHEBI:83905"/>
        <dbReference type="ChEBI" id="CHEBI:456216"/>
        <dbReference type="EC" id="6.3.2.10"/>
    </reaction>
</comment>
<dbReference type="RefSeq" id="WP_191072351.1">
    <property type="nucleotide sequence ID" value="NZ_JACRUO010000003.1"/>
</dbReference>
<dbReference type="GO" id="GO:0005524">
    <property type="term" value="F:ATP binding"/>
    <property type="evidence" value="ECO:0007669"/>
    <property type="project" value="UniProtKB-UniRule"/>
</dbReference>
<comment type="similarity">
    <text evidence="10">Belongs to the MurCDEF family. MurF subfamily.</text>
</comment>
<dbReference type="InterPro" id="IPR013221">
    <property type="entry name" value="Mur_ligase_cen"/>
</dbReference>
<dbReference type="InterPro" id="IPR036565">
    <property type="entry name" value="Mur-like_cat_sf"/>
</dbReference>
<comment type="subcellular location">
    <subcellularLocation>
        <location evidence="10 11">Cytoplasm</location>
    </subcellularLocation>
</comment>
<dbReference type="Gene3D" id="3.40.1390.10">
    <property type="entry name" value="MurE/MurF, N-terminal domain"/>
    <property type="match status" value="1"/>
</dbReference>
<reference evidence="15 16" key="1">
    <citation type="submission" date="2020-08" db="EMBL/GenBank/DDBJ databases">
        <title>Winkia gen. nov., sp. nov., isolated from faeces of the Anser albifrons in China.</title>
        <authorList>
            <person name="Liu Q."/>
        </authorList>
    </citation>
    <scope>NUCLEOTIDE SEQUENCE [LARGE SCALE GENOMIC DNA]</scope>
    <source>
        <strain evidence="15 16">C62</strain>
    </source>
</reference>
<dbReference type="InterPro" id="IPR000713">
    <property type="entry name" value="Mur_ligase_N"/>
</dbReference>
<dbReference type="InterPro" id="IPR051046">
    <property type="entry name" value="MurCDEF_CellWall_CoF430Synth"/>
</dbReference>
<dbReference type="Pfam" id="PF01225">
    <property type="entry name" value="Mur_ligase"/>
    <property type="match status" value="1"/>
</dbReference>
<dbReference type="Gene3D" id="3.40.1190.10">
    <property type="entry name" value="Mur-like, catalytic domain"/>
    <property type="match status" value="1"/>
</dbReference>
<organism evidence="15 16">
    <name type="scientific">Nanchangia anserum</name>
    <dbReference type="NCBI Taxonomy" id="2692125"/>
    <lineage>
        <taxon>Bacteria</taxon>
        <taxon>Bacillati</taxon>
        <taxon>Actinomycetota</taxon>
        <taxon>Actinomycetes</taxon>
        <taxon>Actinomycetales</taxon>
        <taxon>Actinomycetaceae</taxon>
        <taxon>Nanchangia</taxon>
    </lineage>
</organism>
<comment type="pathway">
    <text evidence="10 11">Cell wall biogenesis; peptidoglycan biosynthesis.</text>
</comment>